<dbReference type="PROSITE" id="PS50977">
    <property type="entry name" value="HTH_TETR_2"/>
    <property type="match status" value="1"/>
</dbReference>
<keyword evidence="7" id="KW-1185">Reference proteome</keyword>
<evidence type="ECO:0000313" key="5">
    <source>
        <dbReference type="EMBL" id="GEN09844.1"/>
    </source>
</evidence>
<dbReference type="PRINTS" id="PR00455">
    <property type="entry name" value="HTHTETR"/>
</dbReference>
<dbReference type="GO" id="GO:0003700">
    <property type="term" value="F:DNA-binding transcription factor activity"/>
    <property type="evidence" value="ECO:0007669"/>
    <property type="project" value="TreeGrafter"/>
</dbReference>
<gene>
    <name evidence="5" type="ORF">MFU01_48810</name>
    <name evidence="6" type="ORF">SAMN05443572_107250</name>
</gene>
<dbReference type="InterPro" id="IPR050109">
    <property type="entry name" value="HTH-type_TetR-like_transc_reg"/>
</dbReference>
<evidence type="ECO:0000313" key="7">
    <source>
        <dbReference type="Proteomes" id="UP000183760"/>
    </source>
</evidence>
<organism evidence="5 8">
    <name type="scientific">Myxococcus fulvus</name>
    <dbReference type="NCBI Taxonomy" id="33"/>
    <lineage>
        <taxon>Bacteria</taxon>
        <taxon>Pseudomonadati</taxon>
        <taxon>Myxococcota</taxon>
        <taxon>Myxococcia</taxon>
        <taxon>Myxococcales</taxon>
        <taxon>Cystobacterineae</taxon>
        <taxon>Myxococcaceae</taxon>
        <taxon>Myxococcus</taxon>
    </lineage>
</organism>
<dbReference type="RefSeq" id="WP_074956969.1">
    <property type="nucleotide sequence ID" value="NZ_BJXR01000036.1"/>
</dbReference>
<name>A0A511T6N8_MYXFU</name>
<evidence type="ECO:0000256" key="2">
    <source>
        <dbReference type="PROSITE-ProRule" id="PRU00335"/>
    </source>
</evidence>
<dbReference type="InterPro" id="IPR036271">
    <property type="entry name" value="Tet_transcr_reg_TetR-rel_C_sf"/>
</dbReference>
<dbReference type="Gene3D" id="1.10.357.10">
    <property type="entry name" value="Tetracycline Repressor, domain 2"/>
    <property type="match status" value="1"/>
</dbReference>
<feature type="region of interest" description="Disordered" evidence="3">
    <location>
        <begin position="189"/>
        <end position="208"/>
    </location>
</feature>
<dbReference type="STRING" id="1334629.MFUL124B02_20655"/>
<dbReference type="PANTHER" id="PTHR30055">
    <property type="entry name" value="HTH-TYPE TRANSCRIPTIONAL REGULATOR RUTR"/>
    <property type="match status" value="1"/>
</dbReference>
<dbReference type="PANTHER" id="PTHR30055:SF187">
    <property type="entry name" value="TRANSCRIPTIONAL REGULATORY PROTEIN"/>
    <property type="match status" value="1"/>
</dbReference>
<proteinExistence type="predicted"/>
<dbReference type="OrthoDB" id="9798857at2"/>
<protein>
    <submittedName>
        <fullName evidence="5 6">Transcriptional regulator</fullName>
    </submittedName>
</protein>
<dbReference type="AlphaFoldDB" id="A0A511T6N8"/>
<evidence type="ECO:0000256" key="1">
    <source>
        <dbReference type="ARBA" id="ARBA00023125"/>
    </source>
</evidence>
<reference evidence="6 7" key="1">
    <citation type="submission" date="2016-10" db="EMBL/GenBank/DDBJ databases">
        <authorList>
            <person name="Varghese N."/>
            <person name="Submissions S."/>
        </authorList>
    </citation>
    <scope>NUCLEOTIDE SEQUENCE [LARGE SCALE GENOMIC DNA]</scope>
    <source>
        <strain evidence="6 7">DSM 16525</strain>
    </source>
</reference>
<dbReference type="SUPFAM" id="SSF46689">
    <property type="entry name" value="Homeodomain-like"/>
    <property type="match status" value="1"/>
</dbReference>
<dbReference type="Proteomes" id="UP000321514">
    <property type="component" value="Unassembled WGS sequence"/>
</dbReference>
<dbReference type="EMBL" id="BJXR01000036">
    <property type="protein sequence ID" value="GEN09844.1"/>
    <property type="molecule type" value="Genomic_DNA"/>
</dbReference>
<feature type="DNA-binding region" description="H-T-H motif" evidence="2">
    <location>
        <begin position="28"/>
        <end position="47"/>
    </location>
</feature>
<feature type="domain" description="HTH tetR-type" evidence="4">
    <location>
        <begin position="5"/>
        <end position="65"/>
    </location>
</feature>
<dbReference type="SUPFAM" id="SSF48498">
    <property type="entry name" value="Tetracyclin repressor-like, C-terminal domain"/>
    <property type="match status" value="1"/>
</dbReference>
<accession>A0A511T6N8</accession>
<dbReference type="Pfam" id="PF00440">
    <property type="entry name" value="TetR_N"/>
    <property type="match status" value="1"/>
</dbReference>
<keyword evidence="1 2" id="KW-0238">DNA-binding</keyword>
<sequence length="208" mass="23442">MRNPGHRREEVLKAALECFLERGVEGTTMAAIRERSGASTGSIYHLFENKEAIAAALYLEVLGEYQTGLLKELEQHPGAREGIEALVRHHLDWSLSRPDAARFLVEARSGAAVTAAETRIREQNKGFFRQLKDWWQGHVRDGTFDEMPFELFLAILRGPAQEMLREWLAGRTKTDPRTAIPVLARAAWQSVEKRPTSARKGGATPRRP</sequence>
<comment type="caution">
    <text evidence="5">The sequence shown here is derived from an EMBL/GenBank/DDBJ whole genome shotgun (WGS) entry which is preliminary data.</text>
</comment>
<evidence type="ECO:0000256" key="3">
    <source>
        <dbReference type="SAM" id="MobiDB-lite"/>
    </source>
</evidence>
<evidence type="ECO:0000313" key="8">
    <source>
        <dbReference type="Proteomes" id="UP000321514"/>
    </source>
</evidence>
<dbReference type="InterPro" id="IPR001647">
    <property type="entry name" value="HTH_TetR"/>
</dbReference>
<evidence type="ECO:0000313" key="6">
    <source>
        <dbReference type="EMBL" id="SEU26391.1"/>
    </source>
</evidence>
<dbReference type="EMBL" id="FOIB01000007">
    <property type="protein sequence ID" value="SEU26391.1"/>
    <property type="molecule type" value="Genomic_DNA"/>
</dbReference>
<dbReference type="GO" id="GO:0000976">
    <property type="term" value="F:transcription cis-regulatory region binding"/>
    <property type="evidence" value="ECO:0007669"/>
    <property type="project" value="TreeGrafter"/>
</dbReference>
<dbReference type="Proteomes" id="UP000183760">
    <property type="component" value="Unassembled WGS sequence"/>
</dbReference>
<reference evidence="5 8" key="2">
    <citation type="submission" date="2019-07" db="EMBL/GenBank/DDBJ databases">
        <title>Whole genome shotgun sequence of Myxococcus fulvus NBRC 100333.</title>
        <authorList>
            <person name="Hosoyama A."/>
            <person name="Uohara A."/>
            <person name="Ohji S."/>
            <person name="Ichikawa N."/>
        </authorList>
    </citation>
    <scope>NUCLEOTIDE SEQUENCE [LARGE SCALE GENOMIC DNA]</scope>
    <source>
        <strain evidence="5 8">NBRC 100333</strain>
    </source>
</reference>
<evidence type="ECO:0000259" key="4">
    <source>
        <dbReference type="PROSITE" id="PS50977"/>
    </source>
</evidence>
<dbReference type="InterPro" id="IPR009057">
    <property type="entry name" value="Homeodomain-like_sf"/>
</dbReference>